<feature type="region of interest" description="Disordered" evidence="1">
    <location>
        <begin position="1"/>
        <end position="157"/>
    </location>
</feature>
<protein>
    <submittedName>
        <fullName evidence="2">Uncharacterized protein</fullName>
    </submittedName>
</protein>
<dbReference type="OrthoDB" id="10465360at2759"/>
<dbReference type="AlphaFoldDB" id="A0A086KLG4"/>
<gene>
    <name evidence="2" type="ORF">TGDOM2_226930</name>
</gene>
<feature type="compositionally biased region" description="Polar residues" evidence="1">
    <location>
        <begin position="116"/>
        <end position="131"/>
    </location>
</feature>
<feature type="compositionally biased region" description="Basic and acidic residues" evidence="1">
    <location>
        <begin position="8"/>
        <end position="41"/>
    </location>
</feature>
<reference evidence="2 3" key="1">
    <citation type="submission" date="2014-02" db="EMBL/GenBank/DDBJ databases">
        <authorList>
            <person name="Sibley D."/>
            <person name="Venepally P."/>
            <person name="Karamycheva S."/>
            <person name="Hadjithomas M."/>
            <person name="Khan A."/>
            <person name="Brunk B."/>
            <person name="Roos D."/>
            <person name="Caler E."/>
            <person name="Lorenzi H."/>
        </authorList>
    </citation>
    <scope>NUCLEOTIDE SEQUENCE [LARGE SCALE GENOMIC DNA]</scope>
    <source>
        <strain evidence="2 3">GAB2-2007-GAL-DOM2</strain>
    </source>
</reference>
<evidence type="ECO:0000313" key="2">
    <source>
        <dbReference type="EMBL" id="KFG45232.1"/>
    </source>
</evidence>
<evidence type="ECO:0000256" key="1">
    <source>
        <dbReference type="SAM" id="MobiDB-lite"/>
    </source>
</evidence>
<accession>A0A086KLG4</accession>
<sequence length="157" mass="17584">MDAGGRGGDWRERRRNIKREEEKKTLVREKRRKIVGEKRQQLEVQGDCGSSPESRERRVSHPRNSRLTQTPKVERMGVEGQFDVPISRISNSTPREKASGASLSESQRSRKVAETSRGSQRSQEAAGTVSFSPGARASPQQRWGCPLRGTARKKGAK</sequence>
<organism evidence="2 3">
    <name type="scientific">Toxoplasma gondii GAB2-2007-GAL-DOM2</name>
    <dbReference type="NCBI Taxonomy" id="1130820"/>
    <lineage>
        <taxon>Eukaryota</taxon>
        <taxon>Sar</taxon>
        <taxon>Alveolata</taxon>
        <taxon>Apicomplexa</taxon>
        <taxon>Conoidasida</taxon>
        <taxon>Coccidia</taxon>
        <taxon>Eucoccidiorida</taxon>
        <taxon>Eimeriorina</taxon>
        <taxon>Sarcocystidae</taxon>
        <taxon>Toxoplasma</taxon>
    </lineage>
</organism>
<dbReference type="VEuPathDB" id="ToxoDB:TGDOM2_226930"/>
<comment type="caution">
    <text evidence="2">The sequence shown here is derived from an EMBL/GenBank/DDBJ whole genome shotgun (WGS) entry which is preliminary data.</text>
</comment>
<proteinExistence type="predicted"/>
<dbReference type="Proteomes" id="UP000028837">
    <property type="component" value="Unassembled WGS sequence"/>
</dbReference>
<dbReference type="EMBL" id="AHZU02000370">
    <property type="protein sequence ID" value="KFG45232.1"/>
    <property type="molecule type" value="Genomic_DNA"/>
</dbReference>
<evidence type="ECO:0000313" key="3">
    <source>
        <dbReference type="Proteomes" id="UP000028837"/>
    </source>
</evidence>
<name>A0A086KLG4_TOXGO</name>